<dbReference type="EMBL" id="BARU01015123">
    <property type="protein sequence ID" value="GAH40486.1"/>
    <property type="molecule type" value="Genomic_DNA"/>
</dbReference>
<protein>
    <submittedName>
        <fullName evidence="1">Uncharacterized protein</fullName>
    </submittedName>
</protein>
<evidence type="ECO:0000313" key="1">
    <source>
        <dbReference type="EMBL" id="GAH40486.1"/>
    </source>
</evidence>
<proteinExistence type="predicted"/>
<accession>X1F4F8</accession>
<sequence>MNKITILFNRLWFPPDQSNKIAKAYIDWLKDNPPDKTIEKTICIAVGSDENGLILTYGIGEIQKGKEQEVLQNTTQ</sequence>
<reference evidence="1" key="1">
    <citation type="journal article" date="2014" name="Front. Microbiol.">
        <title>High frequency of phylogenetically diverse reductive dehalogenase-homologous genes in deep subseafloor sedimentary metagenomes.</title>
        <authorList>
            <person name="Kawai M."/>
            <person name="Futagami T."/>
            <person name="Toyoda A."/>
            <person name="Takaki Y."/>
            <person name="Nishi S."/>
            <person name="Hori S."/>
            <person name="Arai W."/>
            <person name="Tsubouchi T."/>
            <person name="Morono Y."/>
            <person name="Uchiyama I."/>
            <person name="Ito T."/>
            <person name="Fujiyama A."/>
            <person name="Inagaki F."/>
            <person name="Takami H."/>
        </authorList>
    </citation>
    <scope>NUCLEOTIDE SEQUENCE</scope>
    <source>
        <strain evidence="1">Expedition CK06-06</strain>
    </source>
</reference>
<comment type="caution">
    <text evidence="1">The sequence shown here is derived from an EMBL/GenBank/DDBJ whole genome shotgun (WGS) entry which is preliminary data.</text>
</comment>
<gene>
    <name evidence="1" type="ORF">S03H2_26232</name>
</gene>
<organism evidence="1">
    <name type="scientific">marine sediment metagenome</name>
    <dbReference type="NCBI Taxonomy" id="412755"/>
    <lineage>
        <taxon>unclassified sequences</taxon>
        <taxon>metagenomes</taxon>
        <taxon>ecological metagenomes</taxon>
    </lineage>
</organism>
<dbReference type="AlphaFoldDB" id="X1F4F8"/>
<name>X1F4F8_9ZZZZ</name>
<feature type="non-terminal residue" evidence="1">
    <location>
        <position position="76"/>
    </location>
</feature>